<organism evidence="2 3">
    <name type="scientific">Xaviernesmea oryzae</name>
    <dbReference type="NCBI Taxonomy" id="464029"/>
    <lineage>
        <taxon>Bacteria</taxon>
        <taxon>Pseudomonadati</taxon>
        <taxon>Pseudomonadota</taxon>
        <taxon>Alphaproteobacteria</taxon>
        <taxon>Hyphomicrobiales</taxon>
        <taxon>Rhizobiaceae</taxon>
        <taxon>Rhizobium/Agrobacterium group</taxon>
        <taxon>Xaviernesmea</taxon>
    </lineage>
</organism>
<reference evidence="2 3" key="1">
    <citation type="submission" date="2016-09" db="EMBL/GenBank/DDBJ databases">
        <title>Rhizobium sp. nov., a novel species isolated from the rice rhizosphere.</title>
        <authorList>
            <person name="Zhao J."/>
            <person name="Zhang X."/>
        </authorList>
    </citation>
    <scope>NUCLEOTIDE SEQUENCE [LARGE SCALE GENOMIC DNA]</scope>
    <source>
        <strain evidence="2 3">1.7048</strain>
    </source>
</reference>
<dbReference type="InterPro" id="IPR047740">
    <property type="entry name" value="SMEK_dom"/>
</dbReference>
<evidence type="ECO:0000313" key="2">
    <source>
        <dbReference type="EMBL" id="OLP58936.1"/>
    </source>
</evidence>
<gene>
    <name evidence="2" type="ORF">BJF93_23230</name>
</gene>
<dbReference type="Proteomes" id="UP000186364">
    <property type="component" value="Unassembled WGS sequence"/>
</dbReference>
<comment type="caution">
    <text evidence="2">The sequence shown here is derived from an EMBL/GenBank/DDBJ whole genome shotgun (WGS) entry which is preliminary data.</text>
</comment>
<feature type="domain" description="SMEK" evidence="1">
    <location>
        <begin position="10"/>
        <end position="148"/>
    </location>
</feature>
<dbReference type="RefSeq" id="WP_075628770.1">
    <property type="nucleotide sequence ID" value="NZ_FOAM01000017.1"/>
</dbReference>
<dbReference type="EMBL" id="MKIP01000054">
    <property type="protein sequence ID" value="OLP58936.1"/>
    <property type="molecule type" value="Genomic_DNA"/>
</dbReference>
<dbReference type="OrthoDB" id="789223at2"/>
<proteinExistence type="predicted"/>
<keyword evidence="3" id="KW-1185">Reference proteome</keyword>
<dbReference type="NCBIfam" id="NF033859">
    <property type="entry name" value="SMEK_N"/>
    <property type="match status" value="1"/>
</dbReference>
<dbReference type="Pfam" id="PF21941">
    <property type="entry name" value="SMEK_N"/>
    <property type="match status" value="1"/>
</dbReference>
<accession>A0A1Q9AU45</accession>
<evidence type="ECO:0000259" key="1">
    <source>
        <dbReference type="Pfam" id="PF21941"/>
    </source>
</evidence>
<dbReference type="AlphaFoldDB" id="A0A1Q9AU45"/>
<name>A0A1Q9AU45_9HYPH</name>
<protein>
    <recommendedName>
        <fullName evidence="1">SMEK domain-containing protein</fullName>
    </recommendedName>
</protein>
<sequence length="482" mass="54403">MRQIEVENQLRDVVSRIIVQVELATAQGRTDVNLALEDAFIPILKSVFNLPHLINLNRKQKNYPGIDLGDDHDRVAFQVTSTTGLEKVKFTVGQFISRSYYNTFDELYVLMLGRKQSSYSQNAVNALLTENFSFNCAKHIIDLGDILGMVTGLRLAAQERVLAEFRHILGEVDAFISIRSETVEAPTAITTNLQEIRLPDTVYVAELTIDDRAVVERAKVELSYRGYAKGRRAVVKMALLLNDVQTDAWVCHDNKLFSFMDIAASGLVSIVDEGTVERLDVADLADSDEPDNVNVLKQLLAAETRQMLKARNVRAHPKDGFFFFVPVEDGQDIRREAWVGKASATRTVYVVRYQKKDPDKVLHHQHFSFELTFSNLGGTWFAQIVPSWYFSYDGFKRSNWHDKLLSKQKRLELNLSVRNAVRFVAYFLSNSSGADEADDTSLRFGTLLEFDVDRDGEEDLDDGDLAAHAAFDDDVTDDEVAA</sequence>
<evidence type="ECO:0000313" key="3">
    <source>
        <dbReference type="Proteomes" id="UP000186364"/>
    </source>
</evidence>